<evidence type="ECO:0000256" key="4">
    <source>
        <dbReference type="PROSITE-ProRule" id="PRU01161"/>
    </source>
</evidence>
<dbReference type="OrthoDB" id="9770965at2"/>
<dbReference type="Proteomes" id="UP000308891">
    <property type="component" value="Unassembled WGS sequence"/>
</dbReference>
<feature type="short sequence motif" description="GXSXG" evidence="4">
    <location>
        <begin position="56"/>
        <end position="60"/>
    </location>
</feature>
<gene>
    <name evidence="6" type="ORF">E5K04_09590</name>
</gene>
<evidence type="ECO:0000256" key="1">
    <source>
        <dbReference type="ARBA" id="ARBA00022801"/>
    </source>
</evidence>
<keyword evidence="3 4" id="KW-0443">Lipid metabolism</keyword>
<evidence type="ECO:0000256" key="2">
    <source>
        <dbReference type="ARBA" id="ARBA00022963"/>
    </source>
</evidence>
<evidence type="ECO:0000313" key="7">
    <source>
        <dbReference type="Proteomes" id="UP000308891"/>
    </source>
</evidence>
<proteinExistence type="predicted"/>
<feature type="short sequence motif" description="DGA/G" evidence="4">
    <location>
        <begin position="179"/>
        <end position="181"/>
    </location>
</feature>
<dbReference type="GO" id="GO:0016787">
    <property type="term" value="F:hydrolase activity"/>
    <property type="evidence" value="ECO:0007669"/>
    <property type="project" value="UniProtKB-UniRule"/>
</dbReference>
<dbReference type="SUPFAM" id="SSF52151">
    <property type="entry name" value="FabD/lysophospholipase-like"/>
    <property type="match status" value="1"/>
</dbReference>
<sequence length="304" mass="33922">MPFNIRVSGRAAENGYLPYRRLALVCEGGGQRGIFTAGVLDAFLEQDYFPFQLMIGSSAGAQNLTAYVAAQRGYARTLITRFSTSKEFFSPVRFIRGGHLLDLDWLMEIARSELPLELKRAEQRLEGRQLLMCASRVDTLQAEYLPPRQRGWMPAIKASSAIPMFYRGGVELDGRRYWDGGVADAVPVRAAYEQGADLIVVIRTVPYTHREKPMRGEGRLPESGRLGEMAQVMIRHKKGYCDAEAFIDAPPPQVCVVELAPRVPLASNVLGSSQDALENDYRMGLACGRHFVDRMAHRLQRVAA</sequence>
<dbReference type="PROSITE" id="PS51635">
    <property type="entry name" value="PNPLA"/>
    <property type="match status" value="1"/>
</dbReference>
<feature type="active site" description="Nucleophile" evidence="4">
    <location>
        <position position="58"/>
    </location>
</feature>
<dbReference type="GO" id="GO:0016042">
    <property type="term" value="P:lipid catabolic process"/>
    <property type="evidence" value="ECO:0007669"/>
    <property type="project" value="UniProtKB-UniRule"/>
</dbReference>
<dbReference type="InterPro" id="IPR045943">
    <property type="entry name" value="DUF6363"/>
</dbReference>
<dbReference type="InterPro" id="IPR037483">
    <property type="entry name" value="YjjU-like"/>
</dbReference>
<feature type="active site" description="Proton acceptor" evidence="4">
    <location>
        <position position="179"/>
    </location>
</feature>
<dbReference type="AlphaFoldDB" id="A0A4T0UU32"/>
<dbReference type="EMBL" id="STGJ01000009">
    <property type="protein sequence ID" value="TIC82398.1"/>
    <property type="molecule type" value="Genomic_DNA"/>
</dbReference>
<dbReference type="PANTHER" id="PTHR14226">
    <property type="entry name" value="NEUROPATHY TARGET ESTERASE/SWISS CHEESE D.MELANOGASTER"/>
    <property type="match status" value="1"/>
</dbReference>
<feature type="short sequence motif" description="GXGXXG" evidence="4">
    <location>
        <begin position="28"/>
        <end position="33"/>
    </location>
</feature>
<dbReference type="Pfam" id="PF19890">
    <property type="entry name" value="DUF6363"/>
    <property type="match status" value="1"/>
</dbReference>
<keyword evidence="7" id="KW-1185">Reference proteome</keyword>
<dbReference type="PANTHER" id="PTHR14226:SF25">
    <property type="entry name" value="PHOSPHOESTERASE"/>
    <property type="match status" value="1"/>
</dbReference>
<accession>A0A4T0UU32</accession>
<keyword evidence="1 4" id="KW-0378">Hydrolase</keyword>
<dbReference type="InterPro" id="IPR050301">
    <property type="entry name" value="NTE"/>
</dbReference>
<dbReference type="InterPro" id="IPR002641">
    <property type="entry name" value="PNPLA_dom"/>
</dbReference>
<evidence type="ECO:0000256" key="3">
    <source>
        <dbReference type="ARBA" id="ARBA00023098"/>
    </source>
</evidence>
<feature type="domain" description="PNPLA" evidence="5">
    <location>
        <begin position="24"/>
        <end position="192"/>
    </location>
</feature>
<dbReference type="Pfam" id="PF01734">
    <property type="entry name" value="Patatin"/>
    <property type="match status" value="1"/>
</dbReference>
<protein>
    <submittedName>
        <fullName evidence="6">Patatin family protein</fullName>
    </submittedName>
</protein>
<comment type="caution">
    <text evidence="6">The sequence shown here is derived from an EMBL/GenBank/DDBJ whole genome shotgun (WGS) entry which is preliminary data.</text>
</comment>
<dbReference type="RefSeq" id="WP_136553440.1">
    <property type="nucleotide sequence ID" value="NZ_STGJ01000009.1"/>
</dbReference>
<keyword evidence="2 4" id="KW-0442">Lipid degradation</keyword>
<organism evidence="6 7">
    <name type="scientific">Crenobacter intestini</name>
    <dbReference type="NCBI Taxonomy" id="2563443"/>
    <lineage>
        <taxon>Bacteria</taxon>
        <taxon>Pseudomonadati</taxon>
        <taxon>Pseudomonadota</taxon>
        <taxon>Betaproteobacteria</taxon>
        <taxon>Neisseriales</taxon>
        <taxon>Neisseriaceae</taxon>
        <taxon>Crenobacter</taxon>
    </lineage>
</organism>
<dbReference type="Gene3D" id="3.40.1090.10">
    <property type="entry name" value="Cytosolic phospholipase A2 catalytic domain"/>
    <property type="match status" value="2"/>
</dbReference>
<name>A0A4T0UU32_9NEIS</name>
<dbReference type="CDD" id="cd07208">
    <property type="entry name" value="Pat_hypo_Ecoli_yjju_like"/>
    <property type="match status" value="1"/>
</dbReference>
<reference evidence="6 7" key="1">
    <citation type="submission" date="2019-04" db="EMBL/GenBank/DDBJ databases">
        <title>Crenobacter sp. nov.</title>
        <authorList>
            <person name="Shi S."/>
        </authorList>
    </citation>
    <scope>NUCLEOTIDE SEQUENCE [LARGE SCALE GENOMIC DNA]</scope>
    <source>
        <strain evidence="6 7">GY 70310</strain>
    </source>
</reference>
<evidence type="ECO:0000313" key="6">
    <source>
        <dbReference type="EMBL" id="TIC82398.1"/>
    </source>
</evidence>
<evidence type="ECO:0000259" key="5">
    <source>
        <dbReference type="PROSITE" id="PS51635"/>
    </source>
</evidence>
<dbReference type="InterPro" id="IPR016035">
    <property type="entry name" value="Acyl_Trfase/lysoPLipase"/>
</dbReference>